<proteinExistence type="predicted"/>
<feature type="compositionally biased region" description="Polar residues" evidence="1">
    <location>
        <begin position="50"/>
        <end position="60"/>
    </location>
</feature>
<feature type="compositionally biased region" description="Basic and acidic residues" evidence="1">
    <location>
        <begin position="110"/>
        <end position="120"/>
    </location>
</feature>
<dbReference type="EMBL" id="QPFP01000003">
    <property type="protein sequence ID" value="TEB37951.1"/>
    <property type="molecule type" value="Genomic_DNA"/>
</dbReference>
<accession>A0A4Y7TVE0</accession>
<reference evidence="2 3" key="1">
    <citation type="journal article" date="2019" name="Nat. Ecol. Evol.">
        <title>Megaphylogeny resolves global patterns of mushroom evolution.</title>
        <authorList>
            <person name="Varga T."/>
            <person name="Krizsan K."/>
            <person name="Foldi C."/>
            <person name="Dima B."/>
            <person name="Sanchez-Garcia M."/>
            <person name="Sanchez-Ramirez S."/>
            <person name="Szollosi G.J."/>
            <person name="Szarkandi J.G."/>
            <person name="Papp V."/>
            <person name="Albert L."/>
            <person name="Andreopoulos W."/>
            <person name="Angelini C."/>
            <person name="Antonin V."/>
            <person name="Barry K.W."/>
            <person name="Bougher N.L."/>
            <person name="Buchanan P."/>
            <person name="Buyck B."/>
            <person name="Bense V."/>
            <person name="Catcheside P."/>
            <person name="Chovatia M."/>
            <person name="Cooper J."/>
            <person name="Damon W."/>
            <person name="Desjardin D."/>
            <person name="Finy P."/>
            <person name="Geml J."/>
            <person name="Haridas S."/>
            <person name="Hughes K."/>
            <person name="Justo A."/>
            <person name="Karasinski D."/>
            <person name="Kautmanova I."/>
            <person name="Kiss B."/>
            <person name="Kocsube S."/>
            <person name="Kotiranta H."/>
            <person name="LaButti K.M."/>
            <person name="Lechner B.E."/>
            <person name="Liimatainen K."/>
            <person name="Lipzen A."/>
            <person name="Lukacs Z."/>
            <person name="Mihaltcheva S."/>
            <person name="Morgado L.N."/>
            <person name="Niskanen T."/>
            <person name="Noordeloos M.E."/>
            <person name="Ohm R.A."/>
            <person name="Ortiz-Santana B."/>
            <person name="Ovrebo C."/>
            <person name="Racz N."/>
            <person name="Riley R."/>
            <person name="Savchenko A."/>
            <person name="Shiryaev A."/>
            <person name="Soop K."/>
            <person name="Spirin V."/>
            <person name="Szebenyi C."/>
            <person name="Tomsovsky M."/>
            <person name="Tulloss R.E."/>
            <person name="Uehling J."/>
            <person name="Grigoriev I.V."/>
            <person name="Vagvolgyi C."/>
            <person name="Papp T."/>
            <person name="Martin F.M."/>
            <person name="Miettinen O."/>
            <person name="Hibbett D.S."/>
            <person name="Nagy L.G."/>
        </authorList>
    </citation>
    <scope>NUCLEOTIDE SEQUENCE [LARGE SCALE GENOMIC DNA]</scope>
    <source>
        <strain evidence="2 3">FP101781</strain>
    </source>
</reference>
<comment type="caution">
    <text evidence="2">The sequence shown here is derived from an EMBL/GenBank/DDBJ whole genome shotgun (WGS) entry which is preliminary data.</text>
</comment>
<feature type="compositionally biased region" description="Basic and acidic residues" evidence="1">
    <location>
        <begin position="161"/>
        <end position="196"/>
    </location>
</feature>
<feature type="region of interest" description="Disordered" evidence="1">
    <location>
        <begin position="1"/>
        <end position="266"/>
    </location>
</feature>
<dbReference type="AlphaFoldDB" id="A0A4Y7TVE0"/>
<protein>
    <submittedName>
        <fullName evidence="2">Uncharacterized protein</fullName>
    </submittedName>
</protein>
<dbReference type="Proteomes" id="UP000298030">
    <property type="component" value="Unassembled WGS sequence"/>
</dbReference>
<feature type="compositionally biased region" description="Basic and acidic residues" evidence="1">
    <location>
        <begin position="217"/>
        <end position="245"/>
    </location>
</feature>
<evidence type="ECO:0000313" key="2">
    <source>
        <dbReference type="EMBL" id="TEB37951.1"/>
    </source>
</evidence>
<feature type="compositionally biased region" description="Basic and acidic residues" evidence="1">
    <location>
        <begin position="74"/>
        <end position="84"/>
    </location>
</feature>
<evidence type="ECO:0000313" key="3">
    <source>
        <dbReference type="Proteomes" id="UP000298030"/>
    </source>
</evidence>
<feature type="compositionally biased region" description="Low complexity" evidence="1">
    <location>
        <begin position="28"/>
        <end position="46"/>
    </location>
</feature>
<name>A0A4Y7TVE0_COPMI</name>
<evidence type="ECO:0000256" key="1">
    <source>
        <dbReference type="SAM" id="MobiDB-lite"/>
    </source>
</evidence>
<gene>
    <name evidence="2" type="ORF">FA13DRAFT_713848</name>
</gene>
<sequence>MKAPPQQPRRDVTMAEGGDSDDGYEPSAELLEALADLDDFAGLLGDEPPESSSVQAQTPSPRLKHEPSQTPVHVKPEPMDEDHFLVQPPPRGPQASPSVRPTPSTAQARVKPEPMNEDHYLAQPPTRGPQPSPSARLIPATVARMQVKPEPMDEDLVPPHSRWDSVPRNEGYKRYDRDDTRGRSPQHHGDRDDYRRSPSRYGCRPHSHSYGSPQARWRGDSDDRRSSDNNHRKRDREARSERRWSNGEGGRQWNKRPRLKVEDTRN</sequence>
<feature type="compositionally biased region" description="Polar residues" evidence="1">
    <location>
        <begin position="95"/>
        <end position="107"/>
    </location>
</feature>
<keyword evidence="3" id="KW-1185">Reference proteome</keyword>
<organism evidence="2 3">
    <name type="scientific">Coprinellus micaceus</name>
    <name type="common">Glistening ink-cap mushroom</name>
    <name type="synonym">Coprinus micaceus</name>
    <dbReference type="NCBI Taxonomy" id="71717"/>
    <lineage>
        <taxon>Eukaryota</taxon>
        <taxon>Fungi</taxon>
        <taxon>Dikarya</taxon>
        <taxon>Basidiomycota</taxon>
        <taxon>Agaricomycotina</taxon>
        <taxon>Agaricomycetes</taxon>
        <taxon>Agaricomycetidae</taxon>
        <taxon>Agaricales</taxon>
        <taxon>Agaricineae</taxon>
        <taxon>Psathyrellaceae</taxon>
        <taxon>Coprinellus</taxon>
    </lineage>
</organism>